<reference evidence="2" key="1">
    <citation type="submission" date="2018-12" db="EMBL/GenBank/DDBJ databases">
        <title>Tengunoibacter tsumagoiensis gen. nov., sp. nov., Dictyobacter kobayashii sp. nov., D. alpinus sp. nov., and D. joshuensis sp. nov. and description of Dictyobacteraceae fam. nov. within the order Ktedonobacterales isolated from Tengu-no-mugimeshi.</title>
        <authorList>
            <person name="Wang C.M."/>
            <person name="Zheng Y."/>
            <person name="Sakai Y."/>
            <person name="Toyoda A."/>
            <person name="Minakuchi Y."/>
            <person name="Abe K."/>
            <person name="Yokota A."/>
            <person name="Yabe S."/>
        </authorList>
    </citation>
    <scope>NUCLEOTIDE SEQUENCE [LARGE SCALE GENOMIC DNA]</scope>
    <source>
        <strain evidence="2">Uno11</strain>
    </source>
</reference>
<accession>A0A402AG70</accession>
<protein>
    <submittedName>
        <fullName evidence="1">Uncharacterized protein</fullName>
    </submittedName>
</protein>
<evidence type="ECO:0000313" key="1">
    <source>
        <dbReference type="EMBL" id="GCE18118.1"/>
    </source>
</evidence>
<organism evidence="1 2">
    <name type="scientific">Dictyobacter kobayashii</name>
    <dbReference type="NCBI Taxonomy" id="2014872"/>
    <lineage>
        <taxon>Bacteria</taxon>
        <taxon>Bacillati</taxon>
        <taxon>Chloroflexota</taxon>
        <taxon>Ktedonobacteria</taxon>
        <taxon>Ktedonobacterales</taxon>
        <taxon>Dictyobacteraceae</taxon>
        <taxon>Dictyobacter</taxon>
    </lineage>
</organism>
<keyword evidence="2" id="KW-1185">Reference proteome</keyword>
<dbReference type="Proteomes" id="UP000287188">
    <property type="component" value="Unassembled WGS sequence"/>
</dbReference>
<name>A0A402AG70_9CHLR</name>
<sequence length="59" mass="6503">MCLFVSLCHIINKTYDAHKVPGLLSGYSIVERGERAQRGIVTYSVKKEAGIAGETSIYK</sequence>
<dbReference type="AlphaFoldDB" id="A0A402AG70"/>
<dbReference type="EMBL" id="BIFS01000001">
    <property type="protein sequence ID" value="GCE18118.1"/>
    <property type="molecule type" value="Genomic_DNA"/>
</dbReference>
<gene>
    <name evidence="1" type="ORF">KDK_19180</name>
</gene>
<comment type="caution">
    <text evidence="1">The sequence shown here is derived from an EMBL/GenBank/DDBJ whole genome shotgun (WGS) entry which is preliminary data.</text>
</comment>
<evidence type="ECO:0000313" key="2">
    <source>
        <dbReference type="Proteomes" id="UP000287188"/>
    </source>
</evidence>
<proteinExistence type="predicted"/>